<reference evidence="3 4" key="1">
    <citation type="submission" date="2019-03" db="EMBL/GenBank/DDBJ databases">
        <title>Genomic Encyclopedia of Type Strains, Phase IV (KMG-IV): sequencing the most valuable type-strain genomes for metagenomic binning, comparative biology and taxonomic classification.</title>
        <authorList>
            <person name="Goeker M."/>
        </authorList>
    </citation>
    <scope>NUCLEOTIDE SEQUENCE [LARGE SCALE GENOMIC DNA]</scope>
    <source>
        <strain evidence="3 4">DSM 26377</strain>
    </source>
</reference>
<dbReference type="PANTHER" id="PTHR43081">
    <property type="entry name" value="ADENYLATE CYCLASE, TERMINAL-DIFFERENTIATION SPECIFIC-RELATED"/>
    <property type="match status" value="1"/>
</dbReference>
<dbReference type="InterPro" id="IPR050697">
    <property type="entry name" value="Adenylyl/Guanylyl_Cyclase_3/4"/>
</dbReference>
<dbReference type="SUPFAM" id="SSF55073">
    <property type="entry name" value="Nucleotide cyclase"/>
    <property type="match status" value="1"/>
</dbReference>
<keyword evidence="1" id="KW-0812">Transmembrane</keyword>
<dbReference type="PROSITE" id="PS50125">
    <property type="entry name" value="GUANYLATE_CYCLASE_2"/>
    <property type="match status" value="1"/>
</dbReference>
<dbReference type="InterPro" id="IPR001054">
    <property type="entry name" value="A/G_cyclase"/>
</dbReference>
<dbReference type="EMBL" id="SOBT01000008">
    <property type="protein sequence ID" value="TDU32037.1"/>
    <property type="molecule type" value="Genomic_DNA"/>
</dbReference>
<comment type="caution">
    <text evidence="3">The sequence shown here is derived from an EMBL/GenBank/DDBJ whole genome shotgun (WGS) entry which is preliminary data.</text>
</comment>
<dbReference type="OrthoDB" id="9806704at2"/>
<feature type="transmembrane region" description="Helical" evidence="1">
    <location>
        <begin position="131"/>
        <end position="149"/>
    </location>
</feature>
<evidence type="ECO:0000313" key="4">
    <source>
        <dbReference type="Proteomes" id="UP000295341"/>
    </source>
</evidence>
<evidence type="ECO:0000259" key="2">
    <source>
        <dbReference type="PROSITE" id="PS50125"/>
    </source>
</evidence>
<dbReference type="CDD" id="cd07302">
    <property type="entry name" value="CHD"/>
    <property type="match status" value="1"/>
</dbReference>
<feature type="transmembrane region" description="Helical" evidence="1">
    <location>
        <begin position="20"/>
        <end position="40"/>
    </location>
</feature>
<accession>A0A4R7PD90</accession>
<dbReference type="Proteomes" id="UP000295341">
    <property type="component" value="Unassembled WGS sequence"/>
</dbReference>
<feature type="transmembrane region" description="Helical" evidence="1">
    <location>
        <begin position="82"/>
        <end position="99"/>
    </location>
</feature>
<dbReference type="Gene3D" id="3.30.70.1230">
    <property type="entry name" value="Nucleotide cyclase"/>
    <property type="match status" value="1"/>
</dbReference>
<keyword evidence="4" id="KW-1185">Reference proteome</keyword>
<sequence>MKLVERFIEVNAWPTSRKTVLLMAITLPAHLLGWAVLIAAQVDTQVVDMVVVHAVVAFGAIVLVICLLAGGVMAWLGREGRWTGYLVGVLYGAYVIAVIQTAGNWSTPFFSWYPIGVIVLTLWFDERIGAFTFVLGLLWLSLIAGLQWSDLLPYAPAIIDRNMDSQQTPSWAGGVVAPILVFFGFCFTLSLLVLAARRLQTVQLREAREKVELSNRLISRYVPSQVAERIIRGDHDDDFRPARVKLTVFFSDLVGFTAIAEDLDPEDLAQMLNQYFSEMTQIADRHGGTVDELSGDAILIFFGAPTATTDKDHALRAARMALEMQRAVGTLNQTWARAGIDATFEARMGLNTGLVTIGNFGSSGRMKYAVLGKQVNLASRIRSICEPGKVLVSHSTWLLIQDEIGTVPHGEATLKGIARPVQVYELSPEAA</sequence>
<name>A0A4R7PD90_9GAMM</name>
<dbReference type="RefSeq" id="WP_133880573.1">
    <property type="nucleotide sequence ID" value="NZ_MWIN01000004.1"/>
</dbReference>
<dbReference type="GO" id="GO:0006171">
    <property type="term" value="P:cAMP biosynthetic process"/>
    <property type="evidence" value="ECO:0007669"/>
    <property type="project" value="TreeGrafter"/>
</dbReference>
<feature type="transmembrane region" description="Helical" evidence="1">
    <location>
        <begin position="169"/>
        <end position="195"/>
    </location>
</feature>
<protein>
    <submittedName>
        <fullName evidence="3">Class 3 adenylate cyclase</fullName>
    </submittedName>
</protein>
<dbReference type="PANTHER" id="PTHR43081:SF18">
    <property type="entry name" value="BLL7624 PROTEIN"/>
    <property type="match status" value="1"/>
</dbReference>
<feature type="transmembrane region" description="Helical" evidence="1">
    <location>
        <begin position="52"/>
        <end position="75"/>
    </location>
</feature>
<dbReference type="AlphaFoldDB" id="A0A4R7PD90"/>
<keyword evidence="1" id="KW-0472">Membrane</keyword>
<keyword evidence="1" id="KW-1133">Transmembrane helix</keyword>
<feature type="domain" description="Guanylate cyclase" evidence="2">
    <location>
        <begin position="247"/>
        <end position="382"/>
    </location>
</feature>
<dbReference type="Pfam" id="PF00211">
    <property type="entry name" value="Guanylate_cyc"/>
    <property type="match status" value="1"/>
</dbReference>
<dbReference type="InterPro" id="IPR029787">
    <property type="entry name" value="Nucleotide_cyclase"/>
</dbReference>
<gene>
    <name evidence="3" type="ORF">DFR24_1425</name>
</gene>
<evidence type="ECO:0000256" key="1">
    <source>
        <dbReference type="SAM" id="Phobius"/>
    </source>
</evidence>
<proteinExistence type="predicted"/>
<dbReference type="SMART" id="SM00044">
    <property type="entry name" value="CYCc"/>
    <property type="match status" value="1"/>
</dbReference>
<feature type="transmembrane region" description="Helical" evidence="1">
    <location>
        <begin position="105"/>
        <end position="124"/>
    </location>
</feature>
<evidence type="ECO:0000313" key="3">
    <source>
        <dbReference type="EMBL" id="TDU32037.1"/>
    </source>
</evidence>
<dbReference type="GO" id="GO:0004016">
    <property type="term" value="F:adenylate cyclase activity"/>
    <property type="evidence" value="ECO:0007669"/>
    <property type="project" value="UniProtKB-ARBA"/>
</dbReference>
<dbReference type="GO" id="GO:0035556">
    <property type="term" value="P:intracellular signal transduction"/>
    <property type="evidence" value="ECO:0007669"/>
    <property type="project" value="InterPro"/>
</dbReference>
<organism evidence="3 4">
    <name type="scientific">Panacagrimonas perspica</name>
    <dbReference type="NCBI Taxonomy" id="381431"/>
    <lineage>
        <taxon>Bacteria</taxon>
        <taxon>Pseudomonadati</taxon>
        <taxon>Pseudomonadota</taxon>
        <taxon>Gammaproteobacteria</taxon>
        <taxon>Nevskiales</taxon>
        <taxon>Nevskiaceae</taxon>
        <taxon>Panacagrimonas</taxon>
    </lineage>
</organism>